<dbReference type="InterPro" id="IPR015947">
    <property type="entry name" value="PUA-like_sf"/>
</dbReference>
<dbReference type="PANTHER" id="PTHR22798">
    <property type="entry name" value="MCT-1 PROTEIN"/>
    <property type="match status" value="1"/>
</dbReference>
<evidence type="ECO:0000313" key="4">
    <source>
        <dbReference type="EMBL" id="GAC73249.1"/>
    </source>
</evidence>
<dbReference type="SUPFAM" id="SSF88697">
    <property type="entry name" value="PUA domain-like"/>
    <property type="match status" value="1"/>
</dbReference>
<evidence type="ECO:0000313" key="5">
    <source>
        <dbReference type="Proteomes" id="UP000011976"/>
    </source>
</evidence>
<dbReference type="Gene3D" id="3.10.400.20">
    <property type="match status" value="1"/>
</dbReference>
<dbReference type="STRING" id="1151754.M9LUW4"/>
<feature type="domain" description="PUA" evidence="3">
    <location>
        <begin position="150"/>
        <end position="235"/>
    </location>
</feature>
<gene>
    <name evidence="4" type="ORF">PANT_9c00021</name>
</gene>
<comment type="subcellular location">
    <subcellularLocation>
        <location evidence="1">Cytoplasm</location>
    </subcellularLocation>
</comment>
<dbReference type="GO" id="GO:0001731">
    <property type="term" value="P:formation of translation preinitiation complex"/>
    <property type="evidence" value="ECO:0007669"/>
    <property type="project" value="TreeGrafter"/>
</dbReference>
<dbReference type="Proteomes" id="UP000011976">
    <property type="component" value="Unassembled WGS sequence"/>
</dbReference>
<dbReference type="Pfam" id="PF01472">
    <property type="entry name" value="PUA"/>
    <property type="match status" value="1"/>
</dbReference>
<sequence length="247" mass="27189">MRCASEFRNEDRKASGAADAARRRAARALHCLATTTRRASIMSLFKKFEPKPDLGPATALKSSVRRVIRQKLCEQYPVLAEEEGALLEAAWPNKASVTTVKFAREHVQMLISDKQVLFFQHYDDWYLPSLRLLHKCKFVASVLSLPEMLPSVQVDRGAIKFVLSGANVMSPGLVSAGGKLPDPSKGEQPIKEGECVAIRAQGKNEVLAVGVMKMDSEQVRKTGKGIAIENIHYLGDDLWLTLSKGGI</sequence>
<dbReference type="InterPro" id="IPR004521">
    <property type="entry name" value="Uncharacterised_CHP00451"/>
</dbReference>
<dbReference type="CDD" id="cd21155">
    <property type="entry name" value="PUA_MCTS-1-like"/>
    <property type="match status" value="1"/>
</dbReference>
<keyword evidence="2" id="KW-0963">Cytoplasm</keyword>
<proteinExistence type="predicted"/>
<dbReference type="NCBIfam" id="TIGR00451">
    <property type="entry name" value="unchar_dom_2"/>
    <property type="match status" value="1"/>
</dbReference>
<accession>M9LUW4</accession>
<dbReference type="InterPro" id="IPR041366">
    <property type="entry name" value="Pre-PUA"/>
</dbReference>
<dbReference type="InterPro" id="IPR016437">
    <property type="entry name" value="MCT-1/Tma20"/>
</dbReference>
<evidence type="ECO:0000256" key="2">
    <source>
        <dbReference type="ARBA" id="ARBA00022490"/>
    </source>
</evidence>
<dbReference type="AlphaFoldDB" id="M9LUW4"/>
<evidence type="ECO:0000259" key="3">
    <source>
        <dbReference type="SMART" id="SM00359"/>
    </source>
</evidence>
<dbReference type="EMBL" id="DF196775">
    <property type="protein sequence ID" value="GAC73249.1"/>
    <property type="molecule type" value="Genomic_DNA"/>
</dbReference>
<name>M9LUW4_PSEA3</name>
<dbReference type="Pfam" id="PF17832">
    <property type="entry name" value="Pre-PUA"/>
    <property type="match status" value="1"/>
</dbReference>
<dbReference type="PANTHER" id="PTHR22798:SF0">
    <property type="entry name" value="MALIGNANT T-CELL-AMPLIFIED SEQUENCE 1"/>
    <property type="match status" value="1"/>
</dbReference>
<dbReference type="InterPro" id="IPR002478">
    <property type="entry name" value="PUA"/>
</dbReference>
<dbReference type="PROSITE" id="PS50890">
    <property type="entry name" value="PUA"/>
    <property type="match status" value="1"/>
</dbReference>
<protein>
    <submittedName>
        <fullName evidence="4">Predicted RNA-binding protein with PUA domain</fullName>
    </submittedName>
</protein>
<organism evidence="4 5">
    <name type="scientific">Pseudozyma antarctica (strain T-34)</name>
    <name type="common">Yeast</name>
    <name type="synonym">Candida antarctica</name>
    <dbReference type="NCBI Taxonomy" id="1151754"/>
    <lineage>
        <taxon>Eukaryota</taxon>
        <taxon>Fungi</taxon>
        <taxon>Dikarya</taxon>
        <taxon>Basidiomycota</taxon>
        <taxon>Ustilaginomycotina</taxon>
        <taxon>Ustilaginomycetes</taxon>
        <taxon>Ustilaginales</taxon>
        <taxon>Ustilaginaceae</taxon>
        <taxon>Moesziomyces</taxon>
    </lineage>
</organism>
<dbReference type="OrthoDB" id="10249667at2759"/>
<dbReference type="SMART" id="SM00359">
    <property type="entry name" value="PUA"/>
    <property type="match status" value="1"/>
</dbReference>
<evidence type="ECO:0000256" key="1">
    <source>
        <dbReference type="ARBA" id="ARBA00004496"/>
    </source>
</evidence>
<reference evidence="5" key="1">
    <citation type="journal article" date="2013" name="Genome Announc.">
        <title>Genome sequence of the basidiomycetous yeast Pseudozyma antarctica T-34, a producer of the glycolipid biosurfactants mannosylerythritol lipids.</title>
        <authorList>
            <person name="Morita T."/>
            <person name="Koike H."/>
            <person name="Koyama Y."/>
            <person name="Hagiwara H."/>
            <person name="Ito E."/>
            <person name="Fukuoka T."/>
            <person name="Imura T."/>
            <person name="Machida M."/>
            <person name="Kitamoto D."/>
        </authorList>
    </citation>
    <scope>NUCLEOTIDE SEQUENCE [LARGE SCALE GENOMIC DNA]</scope>
    <source>
        <strain evidence="5">T-34</strain>
    </source>
</reference>
<dbReference type="FunFam" id="3.10.400.20:FF:000005">
    <property type="entry name" value="Unplaced genomic scaffold supercont1.1, whole genome shotgun sequence"/>
    <property type="match status" value="1"/>
</dbReference>
<dbReference type="CDD" id="cd11609">
    <property type="entry name" value="MCT1_N"/>
    <property type="match status" value="1"/>
</dbReference>
<dbReference type="GO" id="GO:0005737">
    <property type="term" value="C:cytoplasm"/>
    <property type="evidence" value="ECO:0007669"/>
    <property type="project" value="UniProtKB-SubCell"/>
</dbReference>
<dbReference type="GO" id="GO:0003723">
    <property type="term" value="F:RNA binding"/>
    <property type="evidence" value="ECO:0007669"/>
    <property type="project" value="InterPro"/>
</dbReference>